<keyword evidence="1" id="KW-0812">Transmembrane</keyword>
<evidence type="ECO:0000256" key="1">
    <source>
        <dbReference type="SAM" id="Phobius"/>
    </source>
</evidence>
<dbReference type="AlphaFoldDB" id="A0A1Y1ZUM5"/>
<evidence type="ECO:0000313" key="2">
    <source>
        <dbReference type="EMBL" id="ORY13914.1"/>
    </source>
</evidence>
<comment type="caution">
    <text evidence="2">The sequence shown here is derived from an EMBL/GenBank/DDBJ whole genome shotgun (WGS) entry which is preliminary data.</text>
</comment>
<feature type="transmembrane region" description="Helical" evidence="1">
    <location>
        <begin position="34"/>
        <end position="55"/>
    </location>
</feature>
<gene>
    <name evidence="2" type="ORF">BCR34DRAFT_599522</name>
</gene>
<keyword evidence="3" id="KW-1185">Reference proteome</keyword>
<evidence type="ECO:0000313" key="3">
    <source>
        <dbReference type="Proteomes" id="UP000193144"/>
    </source>
</evidence>
<dbReference type="EMBL" id="MCFA01000037">
    <property type="protein sequence ID" value="ORY13914.1"/>
    <property type="molecule type" value="Genomic_DNA"/>
</dbReference>
<sequence length="143" mass="16410">MKRCVISIGFQAFHWLLLILSALSYHLKLRNSILPFLTTIPLNFALVSGISYFVWQIHDPFNVPSAICCINLSSPLIRTGYLGPYLIIDLLGEIPAAITFREEICIHFCLSYVLLSEIEFWRRYLSVEEGVDEKPRSCNPIYV</sequence>
<proteinExistence type="predicted"/>
<organism evidence="2 3">
    <name type="scientific">Clohesyomyces aquaticus</name>
    <dbReference type="NCBI Taxonomy" id="1231657"/>
    <lineage>
        <taxon>Eukaryota</taxon>
        <taxon>Fungi</taxon>
        <taxon>Dikarya</taxon>
        <taxon>Ascomycota</taxon>
        <taxon>Pezizomycotina</taxon>
        <taxon>Dothideomycetes</taxon>
        <taxon>Pleosporomycetidae</taxon>
        <taxon>Pleosporales</taxon>
        <taxon>Lindgomycetaceae</taxon>
        <taxon>Clohesyomyces</taxon>
    </lineage>
</organism>
<accession>A0A1Y1ZUM5</accession>
<protein>
    <submittedName>
        <fullName evidence="2">Uncharacterized protein</fullName>
    </submittedName>
</protein>
<keyword evidence="1" id="KW-0472">Membrane</keyword>
<keyword evidence="1" id="KW-1133">Transmembrane helix</keyword>
<reference evidence="2 3" key="1">
    <citation type="submission" date="2016-07" db="EMBL/GenBank/DDBJ databases">
        <title>Pervasive Adenine N6-methylation of Active Genes in Fungi.</title>
        <authorList>
            <consortium name="DOE Joint Genome Institute"/>
            <person name="Mondo S.J."/>
            <person name="Dannebaum R.O."/>
            <person name="Kuo R.C."/>
            <person name="Labutti K."/>
            <person name="Haridas S."/>
            <person name="Kuo A."/>
            <person name="Salamov A."/>
            <person name="Ahrendt S.R."/>
            <person name="Lipzen A."/>
            <person name="Sullivan W."/>
            <person name="Andreopoulos W.B."/>
            <person name="Clum A."/>
            <person name="Lindquist E."/>
            <person name="Daum C."/>
            <person name="Ramamoorthy G.K."/>
            <person name="Gryganskyi A."/>
            <person name="Culley D."/>
            <person name="Magnuson J.K."/>
            <person name="James T.Y."/>
            <person name="O'Malley M.A."/>
            <person name="Stajich J.E."/>
            <person name="Spatafora J.W."/>
            <person name="Visel A."/>
            <person name="Grigoriev I.V."/>
        </authorList>
    </citation>
    <scope>NUCLEOTIDE SEQUENCE [LARGE SCALE GENOMIC DNA]</scope>
    <source>
        <strain evidence="2 3">CBS 115471</strain>
    </source>
</reference>
<dbReference type="Proteomes" id="UP000193144">
    <property type="component" value="Unassembled WGS sequence"/>
</dbReference>
<name>A0A1Y1ZUM5_9PLEO</name>